<dbReference type="RefSeq" id="WP_069688403.1">
    <property type="nucleotide sequence ID" value="NZ_CP017147.1"/>
</dbReference>
<dbReference type="InterPro" id="IPR036237">
    <property type="entry name" value="Xyl_isomerase-like_sf"/>
</dbReference>
<evidence type="ECO:0000313" key="1">
    <source>
        <dbReference type="EMBL" id="AOO79178.1"/>
    </source>
</evidence>
<dbReference type="OrthoDB" id="8441862at2"/>
<gene>
    <name evidence="1" type="ORF">BHK69_00510</name>
</gene>
<keyword evidence="2" id="KW-1185">Reference proteome</keyword>
<dbReference type="Proteomes" id="UP000094969">
    <property type="component" value="Chromosome"/>
</dbReference>
<sequence>MTNAVFALKAALADPAQLEARAAWLARAGRPIVLELHTFGARDIDTAAGLAASRATVARLREHHAVERLIVHVPVQQVPVVTQVDFDAGQCQRAIAFAAEIGAEAVVIHRYFDLVFGDGPPRAFSKPEAIRRFNAIIRDLARLAPEIRLLVENIGHYSLLPRDGRNYLSGPLDHFFPWEISAFRRFCAQEGLANVEPFVDVAHATLSANLFNRRKLHFTETADDPRFAWITPDDLDQAEWLAPFDFVDPAMSYLHISDACLLDAAELAEPNLPEPRLVEGIVSEGLEIGTGNLPFTRLPERLGQGTPTLVLEVEPGAGETHVDNGAQLRSLERLAALFGQAPAV</sequence>
<proteinExistence type="predicted"/>
<dbReference type="EMBL" id="CP017147">
    <property type="protein sequence ID" value="AOO79178.1"/>
    <property type="molecule type" value="Genomic_DNA"/>
</dbReference>
<protein>
    <submittedName>
        <fullName evidence="1">Uncharacterized protein</fullName>
    </submittedName>
</protein>
<dbReference type="KEGG" id="bvv:BHK69_00510"/>
<reference evidence="1 2" key="1">
    <citation type="journal article" date="2015" name="Antonie Van Leeuwenhoek">
        <title>Bosea vaviloviae sp. nov., a new species of slow-growing rhizobia isolated from nodules of the relict species Vavilovia formosa (Stev.) Fed.</title>
        <authorList>
            <person name="Safronova V.I."/>
            <person name="Kuznetsova I.G."/>
            <person name="Sazanova A.L."/>
            <person name="Kimeklis A.K."/>
            <person name="Belimov A.A."/>
            <person name="Andronov E.E."/>
            <person name="Pinaev A.G."/>
            <person name="Chizhevskaya E.P."/>
            <person name="Pukhaev A.R."/>
            <person name="Popov K.P."/>
            <person name="Willems A."/>
            <person name="Tikhonovich I.A."/>
        </authorList>
    </citation>
    <scope>NUCLEOTIDE SEQUENCE [LARGE SCALE GENOMIC DNA]</scope>
    <source>
        <strain evidence="1 2">Vaf18</strain>
    </source>
</reference>
<accession>A0A1D7TVN2</accession>
<name>A0A1D7TVN2_9HYPH</name>
<dbReference type="Gene3D" id="3.20.20.150">
    <property type="entry name" value="Divalent-metal-dependent TIM barrel enzymes"/>
    <property type="match status" value="1"/>
</dbReference>
<dbReference type="AlphaFoldDB" id="A0A1D7TVN2"/>
<evidence type="ECO:0000313" key="2">
    <source>
        <dbReference type="Proteomes" id="UP000094969"/>
    </source>
</evidence>
<organism evidence="1 2">
    <name type="scientific">Bosea vaviloviae</name>
    <dbReference type="NCBI Taxonomy" id="1526658"/>
    <lineage>
        <taxon>Bacteria</taxon>
        <taxon>Pseudomonadati</taxon>
        <taxon>Pseudomonadota</taxon>
        <taxon>Alphaproteobacteria</taxon>
        <taxon>Hyphomicrobiales</taxon>
        <taxon>Boseaceae</taxon>
        <taxon>Bosea</taxon>
    </lineage>
</organism>
<dbReference type="SUPFAM" id="SSF51658">
    <property type="entry name" value="Xylose isomerase-like"/>
    <property type="match status" value="1"/>
</dbReference>